<reference evidence="2" key="1">
    <citation type="submission" date="2022-01" db="EMBL/GenBank/DDBJ databases">
        <authorList>
            <person name="King R."/>
        </authorList>
    </citation>
    <scope>NUCLEOTIDE SEQUENCE</scope>
</reference>
<feature type="transmembrane region" description="Helical" evidence="1">
    <location>
        <begin position="52"/>
        <end position="80"/>
    </location>
</feature>
<evidence type="ECO:0000313" key="2">
    <source>
        <dbReference type="EMBL" id="CAG9770430.1"/>
    </source>
</evidence>
<keyword evidence="1" id="KW-0812">Transmembrane</keyword>
<evidence type="ECO:0000313" key="3">
    <source>
        <dbReference type="Proteomes" id="UP001152799"/>
    </source>
</evidence>
<dbReference type="AlphaFoldDB" id="A0A9N9MUU6"/>
<dbReference type="Proteomes" id="UP001152799">
    <property type="component" value="Chromosome 6"/>
</dbReference>
<dbReference type="EMBL" id="OU892282">
    <property type="protein sequence ID" value="CAG9770430.1"/>
    <property type="molecule type" value="Genomic_DNA"/>
</dbReference>
<organism evidence="2 3">
    <name type="scientific">Ceutorhynchus assimilis</name>
    <name type="common">cabbage seed weevil</name>
    <dbReference type="NCBI Taxonomy" id="467358"/>
    <lineage>
        <taxon>Eukaryota</taxon>
        <taxon>Metazoa</taxon>
        <taxon>Ecdysozoa</taxon>
        <taxon>Arthropoda</taxon>
        <taxon>Hexapoda</taxon>
        <taxon>Insecta</taxon>
        <taxon>Pterygota</taxon>
        <taxon>Neoptera</taxon>
        <taxon>Endopterygota</taxon>
        <taxon>Coleoptera</taxon>
        <taxon>Polyphaga</taxon>
        <taxon>Cucujiformia</taxon>
        <taxon>Curculionidae</taxon>
        <taxon>Ceutorhynchinae</taxon>
        <taxon>Ceutorhynchus</taxon>
    </lineage>
</organism>
<keyword evidence="3" id="KW-1185">Reference proteome</keyword>
<protein>
    <submittedName>
        <fullName evidence="2">Uncharacterized protein</fullName>
    </submittedName>
</protein>
<evidence type="ECO:0000256" key="1">
    <source>
        <dbReference type="SAM" id="Phobius"/>
    </source>
</evidence>
<gene>
    <name evidence="2" type="ORF">CEUTPL_LOCUS10883</name>
</gene>
<keyword evidence="1" id="KW-0472">Membrane</keyword>
<accession>A0A9N9MUU6</accession>
<dbReference type="OrthoDB" id="9894375at2759"/>
<dbReference type="SUPFAM" id="SSF81321">
    <property type="entry name" value="Family A G protein-coupled receptor-like"/>
    <property type="match status" value="1"/>
</dbReference>
<proteinExistence type="predicted"/>
<keyword evidence="1" id="KW-1133">Transmembrane helix</keyword>
<sequence>MTMKTNATTEGNFIELTTTESLFNLSQIDYNNETINDTFYCEVNHNGQVEQYYVLLPILLICCLIAMIVNVIVIASAYWIRCPMTPNLKMSLSLAAADAASSTMYGTLVLISDYGFNLGVFPCVLELLRLSGIGKN</sequence>
<name>A0A9N9MUU6_9CUCU</name>